<name>A0ABU0S967_9HYPH</name>
<dbReference type="Pfam" id="PF21716">
    <property type="entry name" value="dnstrm_HI1420"/>
    <property type="match status" value="1"/>
</dbReference>
<dbReference type="SUPFAM" id="SSF47413">
    <property type="entry name" value="lambda repressor-like DNA-binding domains"/>
    <property type="match status" value="1"/>
</dbReference>
<dbReference type="PANTHER" id="PTHR40275:SF1">
    <property type="entry name" value="SSL7038 PROTEIN"/>
    <property type="match status" value="1"/>
</dbReference>
<organism evidence="1 2">
    <name type="scientific">Phyllobacterium ifriqiyense</name>
    <dbReference type="NCBI Taxonomy" id="314238"/>
    <lineage>
        <taxon>Bacteria</taxon>
        <taxon>Pseudomonadati</taxon>
        <taxon>Pseudomonadota</taxon>
        <taxon>Alphaproteobacteria</taxon>
        <taxon>Hyphomicrobiales</taxon>
        <taxon>Phyllobacteriaceae</taxon>
        <taxon>Phyllobacterium</taxon>
    </lineage>
</organism>
<dbReference type="PANTHER" id="PTHR40275">
    <property type="entry name" value="SSL7038 PROTEIN"/>
    <property type="match status" value="1"/>
</dbReference>
<sequence length="98" mass="10455">MAEKLYDYDPAEDLTSDQAVAVFMTEALDTNDAAYIAHALGVVARAKGMTGISRETGLAREQLYRSLSENGNPTLETTLAVLKALNVGLTAHVNKSAL</sequence>
<protein>
    <submittedName>
        <fullName evidence="1">Addiction module antidote protein</fullName>
    </submittedName>
</protein>
<dbReference type="RefSeq" id="WP_115054353.1">
    <property type="nucleotide sequence ID" value="NZ_JAUSZT010000003.1"/>
</dbReference>
<gene>
    <name evidence="1" type="ORF">QFZ34_002486</name>
</gene>
<dbReference type="NCBIfam" id="TIGR02684">
    <property type="entry name" value="dnstrm_HI1420"/>
    <property type="match status" value="1"/>
</dbReference>
<dbReference type="EMBL" id="JAUSZT010000003">
    <property type="protein sequence ID" value="MDQ0997304.1"/>
    <property type="molecule type" value="Genomic_DNA"/>
</dbReference>
<evidence type="ECO:0000313" key="1">
    <source>
        <dbReference type="EMBL" id="MDQ0997304.1"/>
    </source>
</evidence>
<dbReference type="InterPro" id="IPR010982">
    <property type="entry name" value="Lambda_DNA-bd_dom_sf"/>
</dbReference>
<reference evidence="1 2" key="1">
    <citation type="submission" date="2023-07" db="EMBL/GenBank/DDBJ databases">
        <title>Comparative genomics of wheat-associated soil bacteria to identify genetic determinants of phenazine resistance.</title>
        <authorList>
            <person name="Mouncey N."/>
        </authorList>
    </citation>
    <scope>NUCLEOTIDE SEQUENCE [LARGE SCALE GENOMIC DNA]</scope>
    <source>
        <strain evidence="1 2">W4I11</strain>
    </source>
</reference>
<keyword evidence="2" id="KW-1185">Reference proteome</keyword>
<dbReference type="Proteomes" id="UP001237780">
    <property type="component" value="Unassembled WGS sequence"/>
</dbReference>
<evidence type="ECO:0000313" key="2">
    <source>
        <dbReference type="Proteomes" id="UP001237780"/>
    </source>
</evidence>
<dbReference type="InterPro" id="IPR014057">
    <property type="entry name" value="HI1420"/>
</dbReference>
<accession>A0ABU0S967</accession>
<proteinExistence type="predicted"/>
<comment type="caution">
    <text evidence="1">The sequence shown here is derived from an EMBL/GenBank/DDBJ whole genome shotgun (WGS) entry which is preliminary data.</text>
</comment>